<evidence type="ECO:0000259" key="2">
    <source>
        <dbReference type="PROSITE" id="PS50833"/>
    </source>
</evidence>
<dbReference type="GO" id="GO:0000460">
    <property type="term" value="P:maturation of 5.8S rRNA"/>
    <property type="evidence" value="ECO:0007669"/>
    <property type="project" value="TreeGrafter"/>
</dbReference>
<dbReference type="GO" id="GO:0042134">
    <property type="term" value="F:rRNA primary transcript binding"/>
    <property type="evidence" value="ECO:0007669"/>
    <property type="project" value="InterPro"/>
</dbReference>
<dbReference type="SUPFAM" id="SSF52954">
    <property type="entry name" value="Class II aaRS ABD-related"/>
    <property type="match status" value="1"/>
</dbReference>
<dbReference type="OrthoDB" id="264354at2759"/>
<dbReference type="SMART" id="SM00879">
    <property type="entry name" value="Brix"/>
    <property type="match status" value="1"/>
</dbReference>
<organism evidence="3 4">
    <name type="scientific">Dermatophagoides pteronyssinus</name>
    <name type="common">European house dust mite</name>
    <dbReference type="NCBI Taxonomy" id="6956"/>
    <lineage>
        <taxon>Eukaryota</taxon>
        <taxon>Metazoa</taxon>
        <taxon>Ecdysozoa</taxon>
        <taxon>Arthropoda</taxon>
        <taxon>Chelicerata</taxon>
        <taxon>Arachnida</taxon>
        <taxon>Acari</taxon>
        <taxon>Acariformes</taxon>
        <taxon>Sarcoptiformes</taxon>
        <taxon>Astigmata</taxon>
        <taxon>Psoroptidia</taxon>
        <taxon>Analgoidea</taxon>
        <taxon>Pyroglyphidae</taxon>
        <taxon>Dermatophagoidinae</taxon>
        <taxon>Dermatophagoides</taxon>
    </lineage>
</organism>
<feature type="domain" description="Brix" evidence="2">
    <location>
        <begin position="70"/>
        <end position="253"/>
    </location>
</feature>
<dbReference type="InParanoid" id="A0A6P6XMD0"/>
<evidence type="ECO:0000256" key="1">
    <source>
        <dbReference type="SAM" id="MobiDB-lite"/>
    </source>
</evidence>
<gene>
    <name evidence="4" type="primary">LOC113788668</name>
</gene>
<dbReference type="PANTHER" id="PTHR22734:SF3">
    <property type="entry name" value="RIBOSOME PRODUCTION FACTOR 1"/>
    <property type="match status" value="1"/>
</dbReference>
<dbReference type="OMA" id="MIVIHEN"/>
<accession>A0A6P6XMD0</accession>
<dbReference type="PROSITE" id="PS50833">
    <property type="entry name" value="BRIX"/>
    <property type="match status" value="1"/>
</dbReference>
<sequence length="276" mass="32070">MKKNEESGESDAGIENTDEVSQEKPKNVPRTVENTLNRLLPEVDSDDEELFKQQQNDEFAERYSENYEPKILFTSTEDHVSKTTMLFLKEITMVIPNCEFLLRKGKTLSDVREFALKNAYTDVIIVMQRHKKPYGLTISHLPKGPTSFFHLSGIKLAQDIPNSVSMTTHNPEVITKNFKSFVARRAARQLESLFVSNEEHAGRRVIVFQNQRDFIFFRHYRYVFINEGENASLAEIGPRFTLKLRSIQKGFLELKTGEYEFKISGKERKSKRDVFF</sequence>
<evidence type="ECO:0000313" key="4">
    <source>
        <dbReference type="RefSeq" id="XP_027193933.1"/>
    </source>
</evidence>
<dbReference type="KEGG" id="dpte:113788668"/>
<keyword evidence="3" id="KW-1185">Reference proteome</keyword>
<dbReference type="GO" id="GO:0000470">
    <property type="term" value="P:maturation of LSU-rRNA"/>
    <property type="evidence" value="ECO:0007669"/>
    <property type="project" value="TreeGrafter"/>
</dbReference>
<proteinExistence type="predicted"/>
<dbReference type="RefSeq" id="XP_027193933.1">
    <property type="nucleotide sequence ID" value="XM_027338132.1"/>
</dbReference>
<evidence type="ECO:0000313" key="3">
    <source>
        <dbReference type="Proteomes" id="UP000515146"/>
    </source>
</evidence>
<dbReference type="Pfam" id="PF04427">
    <property type="entry name" value="Brix"/>
    <property type="match status" value="1"/>
</dbReference>
<dbReference type="AlphaFoldDB" id="A0A6P6XMD0"/>
<dbReference type="PANTHER" id="PTHR22734">
    <property type="entry name" value="U3 SMALL NUCLEOLAR RIBONUCLEOPROTEIN PROTEIN IMP4"/>
    <property type="match status" value="1"/>
</dbReference>
<name>A0A6P6XMD0_DERPT</name>
<protein>
    <submittedName>
        <fullName evidence="4">Brix domain-containing protein F44G4.1-like</fullName>
    </submittedName>
</protein>
<feature type="region of interest" description="Disordered" evidence="1">
    <location>
        <begin position="1"/>
        <end position="33"/>
    </location>
</feature>
<dbReference type="GO" id="GO:0030687">
    <property type="term" value="C:preribosome, large subunit precursor"/>
    <property type="evidence" value="ECO:0007669"/>
    <property type="project" value="TreeGrafter"/>
</dbReference>
<dbReference type="GO" id="GO:0005730">
    <property type="term" value="C:nucleolus"/>
    <property type="evidence" value="ECO:0007669"/>
    <property type="project" value="TreeGrafter"/>
</dbReference>
<dbReference type="Gene3D" id="3.40.50.10480">
    <property type="entry name" value="Probable brix-domain ribosomal biogenesis protein"/>
    <property type="match status" value="1"/>
</dbReference>
<dbReference type="InterPro" id="IPR044281">
    <property type="entry name" value="IMP4/RPF1"/>
</dbReference>
<dbReference type="InterPro" id="IPR007109">
    <property type="entry name" value="Brix"/>
</dbReference>
<reference evidence="4" key="1">
    <citation type="submission" date="2025-08" db="UniProtKB">
        <authorList>
            <consortium name="RefSeq"/>
        </authorList>
    </citation>
    <scope>IDENTIFICATION</scope>
    <source>
        <strain evidence="4">Airmid</strain>
    </source>
</reference>
<dbReference type="Proteomes" id="UP000515146">
    <property type="component" value="Unplaced"/>
</dbReference>